<evidence type="ECO:0000313" key="3">
    <source>
        <dbReference type="Proteomes" id="UP000253250"/>
    </source>
</evidence>
<dbReference type="Proteomes" id="UP000253250">
    <property type="component" value="Unassembled WGS sequence"/>
</dbReference>
<feature type="region of interest" description="Disordered" evidence="1">
    <location>
        <begin position="298"/>
        <end position="318"/>
    </location>
</feature>
<feature type="compositionally biased region" description="Polar residues" evidence="1">
    <location>
        <begin position="179"/>
        <end position="205"/>
    </location>
</feature>
<gene>
    <name evidence="2" type="ORF">C4900_07615</name>
</gene>
<organism evidence="2 3">
    <name type="scientific">Acidiferrobacter thiooxydans</name>
    <dbReference type="NCBI Taxonomy" id="163359"/>
    <lineage>
        <taxon>Bacteria</taxon>
        <taxon>Pseudomonadati</taxon>
        <taxon>Pseudomonadota</taxon>
        <taxon>Gammaproteobacteria</taxon>
        <taxon>Acidiferrobacterales</taxon>
        <taxon>Acidiferrobacteraceae</taxon>
        <taxon>Acidiferrobacter</taxon>
    </lineage>
</organism>
<feature type="region of interest" description="Disordered" evidence="1">
    <location>
        <begin position="179"/>
        <end position="219"/>
    </location>
</feature>
<feature type="region of interest" description="Disordered" evidence="1">
    <location>
        <begin position="92"/>
        <end position="142"/>
    </location>
</feature>
<proteinExistence type="predicted"/>
<protein>
    <recommendedName>
        <fullName evidence="4">DUF1376 domain-containing protein</fullName>
    </recommendedName>
</protein>
<accession>A0A368HF20</accession>
<dbReference type="AlphaFoldDB" id="A0A368HF20"/>
<evidence type="ECO:0008006" key="4">
    <source>
        <dbReference type="Google" id="ProtNLM"/>
    </source>
</evidence>
<sequence length="318" mass="34961">MNYYERHLGDYARDAGHLSMLEHGAYTLLLDRYYTTEHPIPEDQVYRICRAKSRFEKDAVNAVLTEFFVLRDGCWVNTRAEFEIGAARKRIASSKSNGQMGGRPKKPAQSTGHETQPVCVGFHLGSENGNPPQGVSEPGYSAVTRNGYSGVTVKSNALSNSNGRMSGEQEIAIKTKGGETQQVSIGFPNQNPTETQPKAHQSPGTIHQEKPKEKPKTPRRADALLATLDPQVEGLDPEAWRQFVEYRRGIGKGIKPPSVKAAQRRLVRLSLDGSSQAAIVAQSIENGWQGLFALTQEASRSAPRSRMNNRTYGPGGKI</sequence>
<dbReference type="Pfam" id="PF07120">
    <property type="entry name" value="DUF1376"/>
    <property type="match status" value="1"/>
</dbReference>
<name>A0A368HF20_9GAMM</name>
<evidence type="ECO:0000313" key="2">
    <source>
        <dbReference type="EMBL" id="RCN55779.1"/>
    </source>
</evidence>
<evidence type="ECO:0000256" key="1">
    <source>
        <dbReference type="SAM" id="MobiDB-lite"/>
    </source>
</evidence>
<dbReference type="OrthoDB" id="6313655at2"/>
<dbReference type="InterPro" id="IPR010781">
    <property type="entry name" value="DUF1376"/>
</dbReference>
<keyword evidence="3" id="KW-1185">Reference proteome</keyword>
<dbReference type="RefSeq" id="WP_114282886.1">
    <property type="nucleotide sequence ID" value="NZ_PSYR01000002.1"/>
</dbReference>
<dbReference type="EMBL" id="PSYR01000002">
    <property type="protein sequence ID" value="RCN55779.1"/>
    <property type="molecule type" value="Genomic_DNA"/>
</dbReference>
<feature type="compositionally biased region" description="Basic and acidic residues" evidence="1">
    <location>
        <begin position="207"/>
        <end position="219"/>
    </location>
</feature>
<reference evidence="2 3" key="1">
    <citation type="submission" date="2018-02" db="EMBL/GenBank/DDBJ databases">
        <title>Insights into the biology of acidophilic members of the Acidiferrobacteraceae family derived from comparative genomic analyses.</title>
        <authorList>
            <person name="Issotta F."/>
            <person name="Thyssen C."/>
            <person name="Mena C."/>
            <person name="Moya A."/>
            <person name="Bellenberg S."/>
            <person name="Sproer C."/>
            <person name="Covarrubias P.C."/>
            <person name="Sand W."/>
            <person name="Quatrini R."/>
            <person name="Vera M."/>
        </authorList>
    </citation>
    <scope>NUCLEOTIDE SEQUENCE [LARGE SCALE GENOMIC DNA]</scope>
    <source>
        <strain evidence="3">m-1</strain>
    </source>
</reference>
<comment type="caution">
    <text evidence="2">The sequence shown here is derived from an EMBL/GenBank/DDBJ whole genome shotgun (WGS) entry which is preliminary data.</text>
</comment>